<organism evidence="1 2">
    <name type="scientific">Streptomyces parvulus</name>
    <dbReference type="NCBI Taxonomy" id="146923"/>
    <lineage>
        <taxon>Bacteria</taxon>
        <taxon>Bacillati</taxon>
        <taxon>Actinomycetota</taxon>
        <taxon>Actinomycetes</taxon>
        <taxon>Kitasatosporales</taxon>
        <taxon>Streptomycetaceae</taxon>
        <taxon>Streptomyces</taxon>
    </lineage>
</organism>
<proteinExistence type="predicted"/>
<protein>
    <submittedName>
        <fullName evidence="1">Uncharacterized protein</fullName>
    </submittedName>
</protein>
<sequence length="280" mass="31950">MRIGHTGSDNEPFPADNFAHLRSRFDGLCWWCREQPATTGEHKFKRTDLAQLMGDGKTLIWGDGKTQRELRGKSGITRDRYGVVKFPKSMCGKCNNERSKPFDAAYETYSKYLQSHIVRIMPGVDLASLYGPDWSDQIMNLARYHAKHFGCRMVRASVPVPQSLRDFLNGAEDMPDAHMSIISTDSIRKQYGKGLSLSPDLVWIDKDSTRFVAYVMAAYVGAIGVRYEWLEKEIPKSNRSQFFSYPVPVINFFKDEVDMATGNVRKPGWFARLVQWSNSP</sequence>
<comment type="caution">
    <text evidence="1">The sequence shown here is derived from an EMBL/GenBank/DDBJ whole genome shotgun (WGS) entry which is preliminary data.</text>
</comment>
<reference evidence="1 2" key="1">
    <citation type="submission" date="2018-07" db="EMBL/GenBank/DDBJ databases">
        <title>Genome guided investigation of antibiotics producing actinomycetales strain isolated from a Macau mangrove ecosystem.</title>
        <authorList>
            <person name="Hu D."/>
        </authorList>
    </citation>
    <scope>NUCLEOTIDE SEQUENCE [LARGE SCALE GENOMIC DNA]</scope>
    <source>
        <strain evidence="1 2">2297</strain>
    </source>
</reference>
<dbReference type="AlphaFoldDB" id="A0A369UWB3"/>
<dbReference type="Proteomes" id="UP000253742">
    <property type="component" value="Unassembled WGS sequence"/>
</dbReference>
<dbReference type="OrthoDB" id="4427540at2"/>
<dbReference type="EMBL" id="QQBH01000030">
    <property type="protein sequence ID" value="RDD85036.1"/>
    <property type="molecule type" value="Genomic_DNA"/>
</dbReference>
<accession>A0A369UWB3</accession>
<evidence type="ECO:0000313" key="1">
    <source>
        <dbReference type="EMBL" id="RDD85036.1"/>
    </source>
</evidence>
<name>A0A369UWB3_9ACTN</name>
<gene>
    <name evidence="1" type="ORF">DVZ84_31315</name>
</gene>
<evidence type="ECO:0000313" key="2">
    <source>
        <dbReference type="Proteomes" id="UP000253742"/>
    </source>
</evidence>